<evidence type="ECO:0000313" key="1">
    <source>
        <dbReference type="EMBL" id="KAH6932279.1"/>
    </source>
</evidence>
<reference evidence="1" key="1">
    <citation type="submission" date="2020-05" db="EMBL/GenBank/DDBJ databases">
        <title>Large-scale comparative analyses of tick genomes elucidate their genetic diversity and vector capacities.</title>
        <authorList>
            <person name="Jia N."/>
            <person name="Wang J."/>
            <person name="Shi W."/>
            <person name="Du L."/>
            <person name="Sun Y."/>
            <person name="Zhan W."/>
            <person name="Jiang J."/>
            <person name="Wang Q."/>
            <person name="Zhang B."/>
            <person name="Ji P."/>
            <person name="Sakyi L.B."/>
            <person name="Cui X."/>
            <person name="Yuan T."/>
            <person name="Jiang B."/>
            <person name="Yang W."/>
            <person name="Lam T.T.-Y."/>
            <person name="Chang Q."/>
            <person name="Ding S."/>
            <person name="Wang X."/>
            <person name="Zhu J."/>
            <person name="Ruan X."/>
            <person name="Zhao L."/>
            <person name="Wei J."/>
            <person name="Que T."/>
            <person name="Du C."/>
            <person name="Cheng J."/>
            <person name="Dai P."/>
            <person name="Han X."/>
            <person name="Huang E."/>
            <person name="Gao Y."/>
            <person name="Liu J."/>
            <person name="Shao H."/>
            <person name="Ye R."/>
            <person name="Li L."/>
            <person name="Wei W."/>
            <person name="Wang X."/>
            <person name="Wang C."/>
            <person name="Yang T."/>
            <person name="Huo Q."/>
            <person name="Li W."/>
            <person name="Guo W."/>
            <person name="Chen H."/>
            <person name="Zhou L."/>
            <person name="Ni X."/>
            <person name="Tian J."/>
            <person name="Zhou Y."/>
            <person name="Sheng Y."/>
            <person name="Liu T."/>
            <person name="Pan Y."/>
            <person name="Xia L."/>
            <person name="Li J."/>
            <person name="Zhao F."/>
            <person name="Cao W."/>
        </authorList>
    </citation>
    <scope>NUCLEOTIDE SEQUENCE</scope>
    <source>
        <strain evidence="1">Hyas-2018</strain>
    </source>
</reference>
<dbReference type="EMBL" id="CM023484">
    <property type="protein sequence ID" value="KAH6932279.1"/>
    <property type="molecule type" value="Genomic_DNA"/>
</dbReference>
<comment type="caution">
    <text evidence="1">The sequence shown here is derived from an EMBL/GenBank/DDBJ whole genome shotgun (WGS) entry which is preliminary data.</text>
</comment>
<sequence length="97" mass="11378">MDSRLTHQLEAKAALFRRWKEQRHNRRLQQKISKLNKGAEEHCDTLCKQQWDELCESRRANQKWEVLAPSGGPLGRGQHQGQPETHSSLCPTRSYER</sequence>
<gene>
    <name evidence="1" type="ORF">HPB50_004152</name>
</gene>
<proteinExistence type="predicted"/>
<organism evidence="1 2">
    <name type="scientific">Hyalomma asiaticum</name>
    <name type="common">Tick</name>
    <dbReference type="NCBI Taxonomy" id="266040"/>
    <lineage>
        <taxon>Eukaryota</taxon>
        <taxon>Metazoa</taxon>
        <taxon>Ecdysozoa</taxon>
        <taxon>Arthropoda</taxon>
        <taxon>Chelicerata</taxon>
        <taxon>Arachnida</taxon>
        <taxon>Acari</taxon>
        <taxon>Parasitiformes</taxon>
        <taxon>Ixodida</taxon>
        <taxon>Ixodoidea</taxon>
        <taxon>Ixodidae</taxon>
        <taxon>Hyalomminae</taxon>
        <taxon>Hyalomma</taxon>
    </lineage>
</organism>
<protein>
    <submittedName>
        <fullName evidence="1">Uncharacterized protein</fullName>
    </submittedName>
</protein>
<dbReference type="Proteomes" id="UP000821845">
    <property type="component" value="Chromosome 4"/>
</dbReference>
<keyword evidence="2" id="KW-1185">Reference proteome</keyword>
<accession>A0ACB7SEF3</accession>
<name>A0ACB7SEF3_HYAAI</name>
<evidence type="ECO:0000313" key="2">
    <source>
        <dbReference type="Proteomes" id="UP000821845"/>
    </source>
</evidence>